<feature type="non-terminal residue" evidence="2">
    <location>
        <position position="134"/>
    </location>
</feature>
<feature type="region of interest" description="Disordered" evidence="1">
    <location>
        <begin position="90"/>
        <end position="115"/>
    </location>
</feature>
<keyword evidence="3" id="KW-1185">Reference proteome</keyword>
<organism evidence="2 3">
    <name type="scientific">Sporisorium scitamineum</name>
    <dbReference type="NCBI Taxonomy" id="49012"/>
    <lineage>
        <taxon>Eukaryota</taxon>
        <taxon>Fungi</taxon>
        <taxon>Dikarya</taxon>
        <taxon>Basidiomycota</taxon>
        <taxon>Ustilaginomycotina</taxon>
        <taxon>Ustilaginomycetes</taxon>
        <taxon>Ustilaginales</taxon>
        <taxon>Ustilaginaceae</taxon>
        <taxon>Sporisorium</taxon>
    </lineage>
</organism>
<gene>
    <name evidence="2" type="primary">SSCI37860.1</name>
</gene>
<dbReference type="EMBL" id="CCFA01002179">
    <property type="protein sequence ID" value="CDS00193.1"/>
    <property type="molecule type" value="Genomic_DNA"/>
</dbReference>
<proteinExistence type="predicted"/>
<dbReference type="AlphaFoldDB" id="A0A0F7RXY3"/>
<evidence type="ECO:0000313" key="2">
    <source>
        <dbReference type="EMBL" id="CDS00193.1"/>
    </source>
</evidence>
<feature type="non-terminal residue" evidence="2">
    <location>
        <position position="1"/>
    </location>
</feature>
<dbReference type="Proteomes" id="UP000242770">
    <property type="component" value="Unassembled WGS sequence"/>
</dbReference>
<accession>A0A0F7RXY3</accession>
<evidence type="ECO:0000313" key="3">
    <source>
        <dbReference type="Proteomes" id="UP000242770"/>
    </source>
</evidence>
<protein>
    <submittedName>
        <fullName evidence="2">Uncharacterized protein</fullName>
    </submittedName>
</protein>
<sequence>TGSLHRPCLLRHFIDRQQWPAQTNSASLLLRQLLLLVNNPFDVNHRNQQRPQLGKVPPVAQISPSSRHGDHHPHHLARRCRRRILLSHARNRSQQHHRRSRPHLHQRWSHSRLHGTRLAHRSYRRHLDLGLAPS</sequence>
<feature type="region of interest" description="Disordered" evidence="1">
    <location>
        <begin position="47"/>
        <end position="75"/>
    </location>
</feature>
<reference evidence="3" key="1">
    <citation type="submission" date="2014-06" db="EMBL/GenBank/DDBJ databases">
        <authorList>
            <person name="Berkman P.J."/>
        </authorList>
    </citation>
    <scope>NUCLEOTIDE SEQUENCE [LARGE SCALE GENOMIC DNA]</scope>
</reference>
<name>A0A0F7RXY3_9BASI</name>
<evidence type="ECO:0000256" key="1">
    <source>
        <dbReference type="SAM" id="MobiDB-lite"/>
    </source>
</evidence>